<evidence type="ECO:0000313" key="3">
    <source>
        <dbReference type="Proteomes" id="UP000767854"/>
    </source>
</evidence>
<sequence>MNEVKKIYYTAEEVSQLLGISVSTSYRIIRQLNKELSTKGFIVLAGKLPIKYFEEKYYGYSTTGGNQ</sequence>
<reference evidence="2 3" key="1">
    <citation type="submission" date="2021-01" db="EMBL/GenBank/DDBJ databases">
        <title>Genomic Encyclopedia of Type Strains, Phase IV (KMG-IV): sequencing the most valuable type-strain genomes for metagenomic binning, comparative biology and taxonomic classification.</title>
        <authorList>
            <person name="Goeker M."/>
        </authorList>
    </citation>
    <scope>NUCLEOTIDE SEQUENCE [LARGE SCALE GENOMIC DNA]</scope>
    <source>
        <strain evidence="2 3">DSM 24436</strain>
    </source>
</reference>
<dbReference type="RefSeq" id="WP_204664948.1">
    <property type="nucleotide sequence ID" value="NZ_JAFBDT010000020.1"/>
</dbReference>
<name>A0ABS2MSX4_9FIRM</name>
<dbReference type="Proteomes" id="UP000767854">
    <property type="component" value="Unassembled WGS sequence"/>
</dbReference>
<accession>A0ABS2MSX4</accession>
<evidence type="ECO:0000259" key="1">
    <source>
        <dbReference type="Pfam" id="PF05043"/>
    </source>
</evidence>
<gene>
    <name evidence="2" type="ORF">JOC49_002082</name>
</gene>
<dbReference type="InterPro" id="IPR007737">
    <property type="entry name" value="Mga_HTH"/>
</dbReference>
<dbReference type="Pfam" id="PF05043">
    <property type="entry name" value="Mga"/>
    <property type="match status" value="1"/>
</dbReference>
<organism evidence="2 3">
    <name type="scientific">Fusibacter tunisiensis</name>
    <dbReference type="NCBI Taxonomy" id="1008308"/>
    <lineage>
        <taxon>Bacteria</taxon>
        <taxon>Bacillati</taxon>
        <taxon>Bacillota</taxon>
        <taxon>Clostridia</taxon>
        <taxon>Eubacteriales</taxon>
        <taxon>Eubacteriales Family XII. Incertae Sedis</taxon>
        <taxon>Fusibacter</taxon>
    </lineage>
</organism>
<keyword evidence="3" id="KW-1185">Reference proteome</keyword>
<protein>
    <recommendedName>
        <fullName evidence="1">Mga helix-turn-helix domain-containing protein</fullName>
    </recommendedName>
</protein>
<dbReference type="EMBL" id="JAFBDT010000020">
    <property type="protein sequence ID" value="MBM7562521.1"/>
    <property type="molecule type" value="Genomic_DNA"/>
</dbReference>
<feature type="domain" description="Mga helix-turn-helix" evidence="1">
    <location>
        <begin position="9"/>
        <end position="41"/>
    </location>
</feature>
<evidence type="ECO:0000313" key="2">
    <source>
        <dbReference type="EMBL" id="MBM7562521.1"/>
    </source>
</evidence>
<comment type="caution">
    <text evidence="2">The sequence shown here is derived from an EMBL/GenBank/DDBJ whole genome shotgun (WGS) entry which is preliminary data.</text>
</comment>
<proteinExistence type="predicted"/>